<name>A0AAD9EAU6_9PEZI</name>
<comment type="caution">
    <text evidence="1">The sequence shown here is derived from an EMBL/GenBank/DDBJ whole genome shotgun (WGS) entry which is preliminary data.</text>
</comment>
<organism evidence="1 2">
    <name type="scientific">Colletotrichum chrysophilum</name>
    <dbReference type="NCBI Taxonomy" id="1836956"/>
    <lineage>
        <taxon>Eukaryota</taxon>
        <taxon>Fungi</taxon>
        <taxon>Dikarya</taxon>
        <taxon>Ascomycota</taxon>
        <taxon>Pezizomycotina</taxon>
        <taxon>Sordariomycetes</taxon>
        <taxon>Hypocreomycetidae</taxon>
        <taxon>Glomerellales</taxon>
        <taxon>Glomerellaceae</taxon>
        <taxon>Colletotrichum</taxon>
        <taxon>Colletotrichum gloeosporioides species complex</taxon>
    </lineage>
</organism>
<dbReference type="AlphaFoldDB" id="A0AAD9EAU6"/>
<proteinExistence type="predicted"/>
<evidence type="ECO:0000313" key="2">
    <source>
        <dbReference type="Proteomes" id="UP001243330"/>
    </source>
</evidence>
<gene>
    <name evidence="1" type="ORF">CCHR01_16435</name>
</gene>
<sequence length="69" mass="7711">MKSVDLRGLWPRVHSKSGAKTVSRTFLSPFVLGCDLQSERGFRVAGVVLRRGDTRSILGGRAIREVDRR</sequence>
<evidence type="ECO:0000313" key="1">
    <source>
        <dbReference type="EMBL" id="KAK1840932.1"/>
    </source>
</evidence>
<dbReference type="EMBL" id="JAQOWY010000519">
    <property type="protein sequence ID" value="KAK1840932.1"/>
    <property type="molecule type" value="Genomic_DNA"/>
</dbReference>
<keyword evidence="2" id="KW-1185">Reference proteome</keyword>
<dbReference type="Proteomes" id="UP001243330">
    <property type="component" value="Unassembled WGS sequence"/>
</dbReference>
<accession>A0AAD9EAU6</accession>
<reference evidence="1" key="1">
    <citation type="submission" date="2023-01" db="EMBL/GenBank/DDBJ databases">
        <title>Colletotrichum chrysophilum M932 genome sequence.</title>
        <authorList>
            <person name="Baroncelli R."/>
        </authorList>
    </citation>
    <scope>NUCLEOTIDE SEQUENCE</scope>
    <source>
        <strain evidence="1">M932</strain>
    </source>
</reference>
<protein>
    <submittedName>
        <fullName evidence="1">Uncharacterized protein</fullName>
    </submittedName>
</protein>